<protein>
    <submittedName>
        <fullName evidence="9">C6 zinc finger domain protein</fullName>
    </submittedName>
</protein>
<dbReference type="Gene3D" id="4.10.240.10">
    <property type="entry name" value="Zn(2)-C6 fungal-type DNA-binding domain"/>
    <property type="match status" value="1"/>
</dbReference>
<dbReference type="SMART" id="SM00066">
    <property type="entry name" value="GAL4"/>
    <property type="match status" value="1"/>
</dbReference>
<dbReference type="AlphaFoldDB" id="S3CYA6"/>
<proteinExistence type="predicted"/>
<dbReference type="PROSITE" id="PS00463">
    <property type="entry name" value="ZN2_CY6_FUNGAL_1"/>
    <property type="match status" value="1"/>
</dbReference>
<dbReference type="Pfam" id="PF11951">
    <property type="entry name" value="Fungal_trans_2"/>
    <property type="match status" value="1"/>
</dbReference>
<dbReference type="GO" id="GO:0000981">
    <property type="term" value="F:DNA-binding transcription factor activity, RNA polymerase II-specific"/>
    <property type="evidence" value="ECO:0007669"/>
    <property type="project" value="InterPro"/>
</dbReference>
<keyword evidence="5" id="KW-0804">Transcription</keyword>
<dbReference type="OrthoDB" id="3477330at2759"/>
<reference evidence="9 10" key="1">
    <citation type="journal article" date="2013" name="BMC Genomics">
        <title>The genome and transcriptome of the pine saprophyte Ophiostoma piceae, and a comparison with the bark beetle-associated pine pathogen Grosmannia clavigera.</title>
        <authorList>
            <person name="Haridas S."/>
            <person name="Wang Y."/>
            <person name="Lim L."/>
            <person name="Massoumi Alamouti S."/>
            <person name="Jackman S."/>
            <person name="Docking R."/>
            <person name="Robertson G."/>
            <person name="Birol I."/>
            <person name="Bohlmann J."/>
            <person name="Breuil C."/>
        </authorList>
    </citation>
    <scope>NUCLEOTIDE SEQUENCE [LARGE SCALE GENOMIC DNA]</scope>
    <source>
        <strain evidence="9 10">UAMH 11346</strain>
    </source>
</reference>
<keyword evidence="2" id="KW-0862">Zinc</keyword>
<organism evidence="9 10">
    <name type="scientific">Ophiostoma piceae (strain UAMH 11346)</name>
    <name type="common">Sap stain fungus</name>
    <dbReference type="NCBI Taxonomy" id="1262450"/>
    <lineage>
        <taxon>Eukaryota</taxon>
        <taxon>Fungi</taxon>
        <taxon>Dikarya</taxon>
        <taxon>Ascomycota</taxon>
        <taxon>Pezizomycotina</taxon>
        <taxon>Sordariomycetes</taxon>
        <taxon>Sordariomycetidae</taxon>
        <taxon>Ophiostomatales</taxon>
        <taxon>Ophiostomataceae</taxon>
        <taxon>Ophiostoma</taxon>
    </lineage>
</organism>
<evidence type="ECO:0000256" key="7">
    <source>
        <dbReference type="SAM" id="MobiDB-lite"/>
    </source>
</evidence>
<feature type="region of interest" description="Disordered" evidence="7">
    <location>
        <begin position="126"/>
        <end position="167"/>
    </location>
</feature>
<keyword evidence="6" id="KW-0539">Nucleus</keyword>
<accession>S3CYA6</accession>
<dbReference type="Proteomes" id="UP000016923">
    <property type="component" value="Unassembled WGS sequence"/>
</dbReference>
<dbReference type="GO" id="GO:0000976">
    <property type="term" value="F:transcription cis-regulatory region binding"/>
    <property type="evidence" value="ECO:0007669"/>
    <property type="project" value="TreeGrafter"/>
</dbReference>
<dbReference type="InterPro" id="IPR021858">
    <property type="entry name" value="Fun_TF"/>
</dbReference>
<keyword evidence="3" id="KW-0805">Transcription regulation</keyword>
<keyword evidence="10" id="KW-1185">Reference proteome</keyword>
<dbReference type="InterPro" id="IPR001138">
    <property type="entry name" value="Zn2Cys6_DnaBD"/>
</dbReference>
<dbReference type="SUPFAM" id="SSF57701">
    <property type="entry name" value="Zn2/Cys6 DNA-binding domain"/>
    <property type="match status" value="1"/>
</dbReference>
<evidence type="ECO:0000256" key="3">
    <source>
        <dbReference type="ARBA" id="ARBA00023015"/>
    </source>
</evidence>
<dbReference type="EMBL" id="KE148155">
    <property type="protein sequence ID" value="EPE05890.1"/>
    <property type="molecule type" value="Genomic_DNA"/>
</dbReference>
<evidence type="ECO:0000256" key="5">
    <source>
        <dbReference type="ARBA" id="ARBA00023163"/>
    </source>
</evidence>
<dbReference type="Pfam" id="PF00172">
    <property type="entry name" value="Zn_clus"/>
    <property type="match status" value="1"/>
</dbReference>
<dbReference type="GO" id="GO:0045944">
    <property type="term" value="P:positive regulation of transcription by RNA polymerase II"/>
    <property type="evidence" value="ECO:0007669"/>
    <property type="project" value="TreeGrafter"/>
</dbReference>
<dbReference type="PANTHER" id="PTHR37534:SF49">
    <property type="entry name" value="LYSINE BIOSYNTHESIS REGULATORY PROTEIN LYS14"/>
    <property type="match status" value="1"/>
</dbReference>
<evidence type="ECO:0000256" key="2">
    <source>
        <dbReference type="ARBA" id="ARBA00022833"/>
    </source>
</evidence>
<dbReference type="HOGENOM" id="CLU_009030_2_0_1"/>
<feature type="domain" description="Zn(2)-C6 fungal-type" evidence="8">
    <location>
        <begin position="25"/>
        <end position="53"/>
    </location>
</feature>
<keyword evidence="4" id="KW-0238">DNA-binding</keyword>
<dbReference type="GO" id="GO:0005634">
    <property type="term" value="C:nucleus"/>
    <property type="evidence" value="ECO:0007669"/>
    <property type="project" value="UniProtKB-SubCell"/>
</dbReference>
<evidence type="ECO:0000313" key="10">
    <source>
        <dbReference type="Proteomes" id="UP000016923"/>
    </source>
</evidence>
<dbReference type="PANTHER" id="PTHR37534">
    <property type="entry name" value="TRANSCRIPTIONAL ACTIVATOR PROTEIN UGA3"/>
    <property type="match status" value="1"/>
</dbReference>
<dbReference type="VEuPathDB" id="FungiDB:F503_08421"/>
<feature type="region of interest" description="Disordered" evidence="7">
    <location>
        <begin position="1"/>
        <end position="20"/>
    </location>
</feature>
<dbReference type="OMA" id="NPWRTTY"/>
<gene>
    <name evidence="9" type="ORF">F503_08421</name>
</gene>
<evidence type="ECO:0000313" key="9">
    <source>
        <dbReference type="EMBL" id="EPE05890.1"/>
    </source>
</evidence>
<feature type="compositionally biased region" description="Low complexity" evidence="7">
    <location>
        <begin position="132"/>
        <end position="144"/>
    </location>
</feature>
<dbReference type="PROSITE" id="PS50048">
    <property type="entry name" value="ZN2_CY6_FUNGAL_2"/>
    <property type="match status" value="1"/>
</dbReference>
<evidence type="ECO:0000256" key="4">
    <source>
        <dbReference type="ARBA" id="ARBA00023125"/>
    </source>
</evidence>
<comment type="subcellular location">
    <subcellularLocation>
        <location evidence="1">Nucleus</location>
    </subcellularLocation>
</comment>
<dbReference type="STRING" id="1262450.S3CYA6"/>
<sequence length="784" mass="87983">MSAARKPVAPRPKPKSGGRSMTFTGCWTCKRRKVKCDERPQRCTNCERMDIPCDGYGVKLQWMADPFAEPRTSQSQIRGRIRIGRDEGAIYSMEAIDAFLSTLERDVGSSSGRPSQRGPFTVFLGNDQGNCSGTTSTTSAPSAPDTCQQWPRRQRPHEAREVVSPATSVGLSISGDLPGELPENVPAQLPSPAFPEVEIETYDESMDFLSVETVECTSFPSPELSIPQAPTPTLATVLPTRSPPNTEDTDTLFAGNNGFLEDMLEADLDPEEDQVLDEDDLDDADDVGGVDDVDEVVREPSPDVHRNTSQLDQVDGQMRQLGYSANFSSNYSAEMIIPGSVFASVSADTTINKLMHHYVIHVAGLLQPIDHPQNPYRTLYVPAALTAASRPPTQTPTITDPNSTIHSVLLHSLMSSASFHLWNCNPAYAEYHKLGAQHRRESLRLLNTALERHASAIDYKTLMMAMLSLVSIDIMSGCEADFVVHLRGTKQLQQRRKNFRLMSRATRQLNQISDFLFLLTRTTWFPMSLADLSTSPYAVDDDDEGSVEDKTLDKMVDSCYPYMYGISPTLASYMNETCRLAECLKGHELRHGDTEPPPEPLLEACERLGDRILSWTHALEEEDDGRILSSTGDPLARAIFRPHAQAWHLAIVIYYFRRIHRTRGPDHAQHVLTIAQCMHEVEDIKERALSNYASSSVAMRRRAAVSMAPITWPAFIASCEGLHRGPWMRWWQRVQCYQIANIRRQWEMVEKLWQHKDQMEQAGQAASFDWTKVFRGYELTLMPI</sequence>
<evidence type="ECO:0000256" key="1">
    <source>
        <dbReference type="ARBA" id="ARBA00004123"/>
    </source>
</evidence>
<evidence type="ECO:0000259" key="8">
    <source>
        <dbReference type="PROSITE" id="PS50048"/>
    </source>
</evidence>
<dbReference type="GO" id="GO:0008270">
    <property type="term" value="F:zinc ion binding"/>
    <property type="evidence" value="ECO:0007669"/>
    <property type="project" value="InterPro"/>
</dbReference>
<dbReference type="eggNOG" id="ENOG502QQBG">
    <property type="taxonomic scope" value="Eukaryota"/>
</dbReference>
<dbReference type="CDD" id="cd12148">
    <property type="entry name" value="fungal_TF_MHR"/>
    <property type="match status" value="1"/>
</dbReference>
<evidence type="ECO:0000256" key="6">
    <source>
        <dbReference type="ARBA" id="ARBA00023242"/>
    </source>
</evidence>
<name>S3CYA6_OPHP1</name>
<dbReference type="InterPro" id="IPR036864">
    <property type="entry name" value="Zn2-C6_fun-type_DNA-bd_sf"/>
</dbReference>
<dbReference type="CDD" id="cd00067">
    <property type="entry name" value="GAL4"/>
    <property type="match status" value="1"/>
</dbReference>